<reference evidence="2" key="1">
    <citation type="submission" date="2022-11" db="UniProtKB">
        <authorList>
            <consortium name="WormBaseParasite"/>
        </authorList>
    </citation>
    <scope>IDENTIFICATION</scope>
</reference>
<sequence>MADEVLVETYWERIEGLKEIFPKSLRNGVSAGIETSWSLFQFSKQAIWVVSTTALIMVLPYIVEKERADNEKMQVAQQRQMLLGPQAALPQKH</sequence>
<protein>
    <submittedName>
        <fullName evidence="2">Mitochondrial import receptor subunit TOM22 homolog</fullName>
    </submittedName>
</protein>
<evidence type="ECO:0000313" key="1">
    <source>
        <dbReference type="Proteomes" id="UP000887576"/>
    </source>
</evidence>
<accession>A0AC34RI74</accession>
<organism evidence="1 2">
    <name type="scientific">Panagrolaimus sp. JU765</name>
    <dbReference type="NCBI Taxonomy" id="591449"/>
    <lineage>
        <taxon>Eukaryota</taxon>
        <taxon>Metazoa</taxon>
        <taxon>Ecdysozoa</taxon>
        <taxon>Nematoda</taxon>
        <taxon>Chromadorea</taxon>
        <taxon>Rhabditida</taxon>
        <taxon>Tylenchina</taxon>
        <taxon>Panagrolaimomorpha</taxon>
        <taxon>Panagrolaimoidea</taxon>
        <taxon>Panagrolaimidae</taxon>
        <taxon>Panagrolaimus</taxon>
    </lineage>
</organism>
<dbReference type="WBParaSite" id="JU765_v2.g713.t1">
    <property type="protein sequence ID" value="JU765_v2.g713.t1"/>
    <property type="gene ID" value="JU765_v2.g713"/>
</dbReference>
<proteinExistence type="predicted"/>
<dbReference type="Proteomes" id="UP000887576">
    <property type="component" value="Unplaced"/>
</dbReference>
<evidence type="ECO:0000313" key="2">
    <source>
        <dbReference type="WBParaSite" id="JU765_v2.g713.t1"/>
    </source>
</evidence>
<name>A0AC34RI74_9BILA</name>